<evidence type="ECO:0000313" key="15">
    <source>
        <dbReference type="EMBL" id="PQJ53496.1"/>
    </source>
</evidence>
<dbReference type="AlphaFoldDB" id="A0A2S7UU31"/>
<dbReference type="PANTHER" id="PTHR45339">
    <property type="entry name" value="HYBRID SIGNAL TRANSDUCTION HISTIDINE KINASE J"/>
    <property type="match status" value="1"/>
</dbReference>
<evidence type="ECO:0000256" key="2">
    <source>
        <dbReference type="ARBA" id="ARBA00022475"/>
    </source>
</evidence>
<evidence type="ECO:0000256" key="7">
    <source>
        <dbReference type="ARBA" id="ARBA00022989"/>
    </source>
</evidence>
<keyword evidence="3 11" id="KW-0597">Phosphoprotein</keyword>
<dbReference type="PROSITE" id="PS50894">
    <property type="entry name" value="HPT"/>
    <property type="match status" value="1"/>
</dbReference>
<dbReference type="EMBL" id="MSCH01000003">
    <property type="protein sequence ID" value="PQJ53496.1"/>
    <property type="molecule type" value="Genomic_DNA"/>
</dbReference>
<dbReference type="Proteomes" id="UP000239007">
    <property type="component" value="Unassembled WGS sequence"/>
</dbReference>
<dbReference type="SMART" id="SM00448">
    <property type="entry name" value="REC"/>
    <property type="match status" value="1"/>
</dbReference>
<feature type="region of interest" description="Disordered" evidence="12">
    <location>
        <begin position="1"/>
        <end position="26"/>
    </location>
</feature>
<evidence type="ECO:0000256" key="9">
    <source>
        <dbReference type="ARBA" id="ARBA00023136"/>
    </source>
</evidence>
<keyword evidence="5" id="KW-0547">Nucleotide-binding</keyword>
<dbReference type="GO" id="GO:0005524">
    <property type="term" value="F:ATP binding"/>
    <property type="evidence" value="ECO:0007669"/>
    <property type="project" value="UniProtKB-KW"/>
</dbReference>
<keyword evidence="7" id="KW-1133">Transmembrane helix</keyword>
<keyword evidence="2" id="KW-1003">Cell membrane</keyword>
<dbReference type="Pfam" id="PF00072">
    <property type="entry name" value="Response_reg"/>
    <property type="match status" value="1"/>
</dbReference>
<evidence type="ECO:0000256" key="11">
    <source>
        <dbReference type="PROSITE-ProRule" id="PRU00169"/>
    </source>
</evidence>
<dbReference type="RefSeq" id="WP_105051982.1">
    <property type="nucleotide sequence ID" value="NZ_BMYG01000003.1"/>
</dbReference>
<keyword evidence="16" id="KW-1185">Reference proteome</keyword>
<evidence type="ECO:0000256" key="6">
    <source>
        <dbReference type="ARBA" id="ARBA00022840"/>
    </source>
</evidence>
<comment type="subcellular location">
    <subcellularLocation>
        <location evidence="1">Cell membrane</location>
        <topology evidence="1">Multi-pass membrane protein</topology>
    </subcellularLocation>
</comment>
<evidence type="ECO:0008006" key="17">
    <source>
        <dbReference type="Google" id="ProtNLM"/>
    </source>
</evidence>
<gene>
    <name evidence="15" type="ORF">BTO11_07330</name>
</gene>
<evidence type="ECO:0000259" key="14">
    <source>
        <dbReference type="PROSITE" id="PS50894"/>
    </source>
</evidence>
<feature type="modified residue" description="4-aspartylphosphate" evidence="11">
    <location>
        <position position="84"/>
    </location>
</feature>
<dbReference type="InterPro" id="IPR008207">
    <property type="entry name" value="Sig_transdc_His_kin_Hpt_dom"/>
</dbReference>
<reference evidence="15 16" key="1">
    <citation type="submission" date="2016-12" db="EMBL/GenBank/DDBJ databases">
        <title>Diversity of luminous bacteria.</title>
        <authorList>
            <person name="Yoshizawa S."/>
            <person name="Kogure K."/>
        </authorList>
    </citation>
    <scope>NUCLEOTIDE SEQUENCE [LARGE SCALE GENOMIC DNA]</scope>
    <source>
        <strain evidence="15 16">SA4-48</strain>
    </source>
</reference>
<protein>
    <recommendedName>
        <fullName evidence="17">Response regulatory domain-containing protein</fullName>
    </recommendedName>
</protein>
<dbReference type="CDD" id="cd17546">
    <property type="entry name" value="REC_hyHK_CKI1_RcsC-like"/>
    <property type="match status" value="1"/>
</dbReference>
<keyword evidence="6" id="KW-0067">ATP-binding</keyword>
<accession>A0A2S7UU31</accession>
<organism evidence="15 16">
    <name type="scientific">Psychrosphaera saromensis</name>
    <dbReference type="NCBI Taxonomy" id="716813"/>
    <lineage>
        <taxon>Bacteria</taxon>
        <taxon>Pseudomonadati</taxon>
        <taxon>Pseudomonadota</taxon>
        <taxon>Gammaproteobacteria</taxon>
        <taxon>Alteromonadales</taxon>
        <taxon>Pseudoalteromonadaceae</taxon>
        <taxon>Psychrosphaera</taxon>
    </lineage>
</organism>
<keyword evidence="9" id="KW-0472">Membrane</keyword>
<dbReference type="GO" id="GO:0005886">
    <property type="term" value="C:plasma membrane"/>
    <property type="evidence" value="ECO:0007669"/>
    <property type="project" value="UniProtKB-SubCell"/>
</dbReference>
<dbReference type="PROSITE" id="PS50110">
    <property type="entry name" value="RESPONSE_REGULATORY"/>
    <property type="match status" value="1"/>
</dbReference>
<feature type="domain" description="HPt" evidence="14">
    <location>
        <begin position="165"/>
        <end position="257"/>
    </location>
</feature>
<dbReference type="PANTHER" id="PTHR45339:SF1">
    <property type="entry name" value="HYBRID SIGNAL TRANSDUCTION HISTIDINE KINASE J"/>
    <property type="match status" value="1"/>
</dbReference>
<evidence type="ECO:0000259" key="13">
    <source>
        <dbReference type="PROSITE" id="PS50110"/>
    </source>
</evidence>
<dbReference type="SUPFAM" id="SSF52172">
    <property type="entry name" value="CheY-like"/>
    <property type="match status" value="1"/>
</dbReference>
<dbReference type="GO" id="GO:0004672">
    <property type="term" value="F:protein kinase activity"/>
    <property type="evidence" value="ECO:0007669"/>
    <property type="project" value="UniProtKB-ARBA"/>
</dbReference>
<evidence type="ECO:0000256" key="3">
    <source>
        <dbReference type="ARBA" id="ARBA00022553"/>
    </source>
</evidence>
<dbReference type="OrthoDB" id="9800897at2"/>
<evidence type="ECO:0000256" key="12">
    <source>
        <dbReference type="SAM" id="MobiDB-lite"/>
    </source>
</evidence>
<evidence type="ECO:0000256" key="10">
    <source>
        <dbReference type="PROSITE-ProRule" id="PRU00110"/>
    </source>
</evidence>
<sequence length="257" mass="28817">MTWNTSNNSKASELENKPNPDSVAKAQSIPSLSGDVLLVEDNKVNQHLFTFNIEKTGAKVDLAENGQEGLQKALSNHYDLILMDIEMPLMDGKEVMSSLVQLGINTPVYALTANNMPSDIAEYSVIGFRGTLSKPVELTILYQILGQHLTNCNDKVHNTAQRDKILVQDPKIRAMFYTDLAKQHSEITEYIQELNYSELIKVIHVINGLAGNFGYDELTDLAAESLRFLRNKQYQQAIQHCSSLNQKVAEVLNEYND</sequence>
<evidence type="ECO:0000256" key="8">
    <source>
        <dbReference type="ARBA" id="ARBA00023012"/>
    </source>
</evidence>
<feature type="compositionally biased region" description="Polar residues" evidence="12">
    <location>
        <begin position="1"/>
        <end position="11"/>
    </location>
</feature>
<dbReference type="Gene3D" id="1.20.120.160">
    <property type="entry name" value="HPT domain"/>
    <property type="match status" value="1"/>
</dbReference>
<comment type="caution">
    <text evidence="15">The sequence shown here is derived from an EMBL/GenBank/DDBJ whole genome shotgun (WGS) entry which is preliminary data.</text>
</comment>
<name>A0A2S7UU31_9GAMM</name>
<dbReference type="GO" id="GO:0000160">
    <property type="term" value="P:phosphorelay signal transduction system"/>
    <property type="evidence" value="ECO:0007669"/>
    <property type="project" value="UniProtKB-KW"/>
</dbReference>
<dbReference type="Gene3D" id="3.40.50.2300">
    <property type="match status" value="1"/>
</dbReference>
<evidence type="ECO:0000313" key="16">
    <source>
        <dbReference type="Proteomes" id="UP000239007"/>
    </source>
</evidence>
<dbReference type="InterPro" id="IPR011006">
    <property type="entry name" value="CheY-like_superfamily"/>
</dbReference>
<dbReference type="SUPFAM" id="SSF47226">
    <property type="entry name" value="Histidine-containing phosphotransfer domain, HPT domain"/>
    <property type="match status" value="1"/>
</dbReference>
<dbReference type="InterPro" id="IPR001789">
    <property type="entry name" value="Sig_transdc_resp-reg_receiver"/>
</dbReference>
<keyword evidence="8" id="KW-0902">Two-component regulatory system</keyword>
<proteinExistence type="predicted"/>
<feature type="modified residue" description="Phosphohistidine" evidence="10">
    <location>
        <position position="204"/>
    </location>
</feature>
<dbReference type="Pfam" id="PF01627">
    <property type="entry name" value="Hpt"/>
    <property type="match status" value="1"/>
</dbReference>
<keyword evidence="4" id="KW-0812">Transmembrane</keyword>
<evidence type="ECO:0000256" key="1">
    <source>
        <dbReference type="ARBA" id="ARBA00004651"/>
    </source>
</evidence>
<evidence type="ECO:0000256" key="4">
    <source>
        <dbReference type="ARBA" id="ARBA00022692"/>
    </source>
</evidence>
<dbReference type="InterPro" id="IPR036641">
    <property type="entry name" value="HPT_dom_sf"/>
</dbReference>
<evidence type="ECO:0000256" key="5">
    <source>
        <dbReference type="ARBA" id="ARBA00022741"/>
    </source>
</evidence>
<feature type="domain" description="Response regulatory" evidence="13">
    <location>
        <begin position="35"/>
        <end position="149"/>
    </location>
</feature>